<evidence type="ECO:0000256" key="8">
    <source>
        <dbReference type="ARBA" id="ARBA00022827"/>
    </source>
</evidence>
<evidence type="ECO:0000256" key="7">
    <source>
        <dbReference type="ARBA" id="ARBA00022741"/>
    </source>
</evidence>
<evidence type="ECO:0000313" key="17">
    <source>
        <dbReference type="Proteomes" id="UP000494106"/>
    </source>
</evidence>
<accession>A0A8S1ADN8</accession>
<keyword evidence="8" id="KW-0274">FAD</keyword>
<dbReference type="GO" id="GO:0006747">
    <property type="term" value="P:FAD biosynthetic process"/>
    <property type="evidence" value="ECO:0007669"/>
    <property type="project" value="TreeGrafter"/>
</dbReference>
<keyword evidence="3" id="KW-0285">Flavoprotein</keyword>
<dbReference type="OrthoDB" id="270728at2759"/>
<dbReference type="SUPFAM" id="SSF52402">
    <property type="entry name" value="Adenine nucleotide alpha hydrolases-like"/>
    <property type="match status" value="1"/>
</dbReference>
<feature type="domain" description="Phosphoadenosine phosphosulphate reductase" evidence="14">
    <location>
        <begin position="29"/>
        <end position="97"/>
    </location>
</feature>
<reference evidence="17 18" key="1">
    <citation type="submission" date="2020-04" db="EMBL/GenBank/DDBJ databases">
        <authorList>
            <person name="Wallbank WR R."/>
            <person name="Pardo Diaz C."/>
            <person name="Kozak K."/>
            <person name="Martin S."/>
            <person name="Jiggins C."/>
            <person name="Moest M."/>
            <person name="Warren A I."/>
            <person name="Byers J.R.P. K."/>
            <person name="Montejo-Kovacevich G."/>
            <person name="Yen C E."/>
        </authorList>
    </citation>
    <scope>NUCLEOTIDE SEQUENCE [LARGE SCALE GENOMIC DNA]</scope>
</reference>
<comment type="catalytic activity">
    <reaction evidence="12">
        <text>FMN + ATP + H(+) = FAD + diphosphate</text>
        <dbReference type="Rhea" id="RHEA:17237"/>
        <dbReference type="ChEBI" id="CHEBI:15378"/>
        <dbReference type="ChEBI" id="CHEBI:30616"/>
        <dbReference type="ChEBI" id="CHEBI:33019"/>
        <dbReference type="ChEBI" id="CHEBI:57692"/>
        <dbReference type="ChEBI" id="CHEBI:58210"/>
        <dbReference type="EC" id="2.7.7.2"/>
    </reaction>
</comment>
<evidence type="ECO:0000256" key="4">
    <source>
        <dbReference type="ARBA" id="ARBA00022643"/>
    </source>
</evidence>
<evidence type="ECO:0000256" key="12">
    <source>
        <dbReference type="ARBA" id="ARBA00049494"/>
    </source>
</evidence>
<feature type="domain" description="Phosphoadenosine phosphosulphate reductase" evidence="14">
    <location>
        <begin position="109"/>
        <end position="187"/>
    </location>
</feature>
<evidence type="ECO:0000259" key="14">
    <source>
        <dbReference type="Pfam" id="PF01507"/>
    </source>
</evidence>
<keyword evidence="5" id="KW-0808">Transferase</keyword>
<name>A0A8S1ADN8_ARCPL</name>
<evidence type="ECO:0000256" key="11">
    <source>
        <dbReference type="ARBA" id="ARBA00031871"/>
    </source>
</evidence>
<proteinExistence type="predicted"/>
<dbReference type="EMBL" id="CADEBD010000315">
    <property type="protein sequence ID" value="CAB3244250.1"/>
    <property type="molecule type" value="Genomic_DNA"/>
</dbReference>
<comment type="caution">
    <text evidence="15">The sequence shown here is derived from an EMBL/GenBank/DDBJ whole genome shotgun (WGS) entry which is preliminary data.</text>
</comment>
<dbReference type="CDD" id="cd23948">
    <property type="entry name" value="FAD_synthase"/>
    <property type="match status" value="1"/>
</dbReference>
<dbReference type="AlphaFoldDB" id="A0A8S1ADN8"/>
<gene>
    <name evidence="16" type="ORF">APLA_LOCUS10647</name>
    <name evidence="15" type="ORF">APLA_LOCUS9599</name>
</gene>
<dbReference type="GO" id="GO:0003919">
    <property type="term" value="F:FMN adenylyltransferase activity"/>
    <property type="evidence" value="ECO:0007669"/>
    <property type="project" value="UniProtKB-EC"/>
</dbReference>
<evidence type="ECO:0000313" key="15">
    <source>
        <dbReference type="EMBL" id="CAB3243685.1"/>
    </source>
</evidence>
<comment type="pathway">
    <text evidence="1">Cofactor biosynthesis; FAD biosynthesis; FAD from FMN: step 1/1.</text>
</comment>
<dbReference type="PANTHER" id="PTHR23293">
    <property type="entry name" value="FAD SYNTHETASE-RELATED FMN ADENYLYLTRANSFERASE"/>
    <property type="match status" value="1"/>
</dbReference>
<dbReference type="EC" id="2.7.7.2" evidence="2"/>
<evidence type="ECO:0000256" key="1">
    <source>
        <dbReference type="ARBA" id="ARBA00004726"/>
    </source>
</evidence>
<dbReference type="Gene3D" id="3.40.50.620">
    <property type="entry name" value="HUPs"/>
    <property type="match status" value="1"/>
</dbReference>
<evidence type="ECO:0000256" key="5">
    <source>
        <dbReference type="ARBA" id="ARBA00022679"/>
    </source>
</evidence>
<dbReference type="Proteomes" id="UP000494256">
    <property type="component" value="Unassembled WGS sequence"/>
</dbReference>
<evidence type="ECO:0000256" key="10">
    <source>
        <dbReference type="ARBA" id="ARBA00031145"/>
    </source>
</evidence>
<dbReference type="GO" id="GO:0005524">
    <property type="term" value="F:ATP binding"/>
    <property type="evidence" value="ECO:0007669"/>
    <property type="project" value="UniProtKB-KW"/>
</dbReference>
<feature type="region of interest" description="Disordered" evidence="13">
    <location>
        <begin position="211"/>
        <end position="238"/>
    </location>
</feature>
<keyword evidence="4" id="KW-0288">FMN</keyword>
<dbReference type="InterPro" id="IPR002500">
    <property type="entry name" value="PAPS_reduct_dom"/>
</dbReference>
<keyword evidence="6" id="KW-0548">Nucleotidyltransferase</keyword>
<dbReference type="Proteomes" id="UP000494106">
    <property type="component" value="Unassembled WGS sequence"/>
</dbReference>
<evidence type="ECO:0000256" key="3">
    <source>
        <dbReference type="ARBA" id="ARBA00022630"/>
    </source>
</evidence>
<dbReference type="EMBL" id="CADEBC010000519">
    <property type="protein sequence ID" value="CAB3243685.1"/>
    <property type="molecule type" value="Genomic_DNA"/>
</dbReference>
<evidence type="ECO:0000256" key="13">
    <source>
        <dbReference type="SAM" id="MobiDB-lite"/>
    </source>
</evidence>
<protein>
    <recommendedName>
        <fullName evidence="2">FAD synthase</fullName>
        <ecNumber evidence="2">2.7.7.2</ecNumber>
    </recommendedName>
    <alternativeName>
        <fullName evidence="10">FAD pyrophosphorylase</fullName>
    </alternativeName>
    <alternativeName>
        <fullName evidence="11">FMN adenylyltransferase</fullName>
    </alternativeName>
</protein>
<evidence type="ECO:0000256" key="6">
    <source>
        <dbReference type="ARBA" id="ARBA00022695"/>
    </source>
</evidence>
<evidence type="ECO:0000256" key="9">
    <source>
        <dbReference type="ARBA" id="ARBA00022840"/>
    </source>
</evidence>
<keyword evidence="17" id="KW-1185">Reference proteome</keyword>
<keyword evidence="9" id="KW-0067">ATP-binding</keyword>
<sequence>MVLPPVTEVLLEAEEVLKQCFEEYELDEVFLSFNGGKDCTVLLDITLQVLERMHGKDDIAKQLKVMYIRTGETFKAIETFVNRVESHYGLKMMVTEGDLKSSLEKLLNDDTRIKACLMGTRRTDPYSENLEFMQRTDSNWPQIMRVSPLLNWSYHQIWSYILQQNVPYCILYEKGYTSIGSKHNTRPNPKLEIKDASGNISYLPAWHLKEGSAERAGRGSVTSQVNGHNGHRHDEPDD</sequence>
<evidence type="ECO:0000256" key="2">
    <source>
        <dbReference type="ARBA" id="ARBA00012393"/>
    </source>
</evidence>
<keyword evidence="7" id="KW-0547">Nucleotide-binding</keyword>
<evidence type="ECO:0000313" key="16">
    <source>
        <dbReference type="EMBL" id="CAB3244250.1"/>
    </source>
</evidence>
<dbReference type="PANTHER" id="PTHR23293:SF9">
    <property type="entry name" value="FAD SYNTHASE"/>
    <property type="match status" value="1"/>
</dbReference>
<evidence type="ECO:0000313" key="18">
    <source>
        <dbReference type="Proteomes" id="UP000494256"/>
    </source>
</evidence>
<dbReference type="InterPro" id="IPR014729">
    <property type="entry name" value="Rossmann-like_a/b/a_fold"/>
</dbReference>
<organism evidence="15 17">
    <name type="scientific">Arctia plantaginis</name>
    <name type="common">Wood tiger moth</name>
    <name type="synonym">Phalaena plantaginis</name>
    <dbReference type="NCBI Taxonomy" id="874455"/>
    <lineage>
        <taxon>Eukaryota</taxon>
        <taxon>Metazoa</taxon>
        <taxon>Ecdysozoa</taxon>
        <taxon>Arthropoda</taxon>
        <taxon>Hexapoda</taxon>
        <taxon>Insecta</taxon>
        <taxon>Pterygota</taxon>
        <taxon>Neoptera</taxon>
        <taxon>Endopterygota</taxon>
        <taxon>Lepidoptera</taxon>
        <taxon>Glossata</taxon>
        <taxon>Ditrysia</taxon>
        <taxon>Noctuoidea</taxon>
        <taxon>Erebidae</taxon>
        <taxon>Arctiinae</taxon>
        <taxon>Arctia</taxon>
    </lineage>
</organism>
<dbReference type="Pfam" id="PF01507">
    <property type="entry name" value="PAPS_reduct"/>
    <property type="match status" value="2"/>
</dbReference>